<dbReference type="Pfam" id="PF07282">
    <property type="entry name" value="Cas12f1-like_TNB"/>
    <property type="match status" value="1"/>
</dbReference>
<evidence type="ECO:0000256" key="1">
    <source>
        <dbReference type="ARBA" id="ARBA00023125"/>
    </source>
</evidence>
<evidence type="ECO:0000256" key="2">
    <source>
        <dbReference type="SAM" id="MobiDB-lite"/>
    </source>
</evidence>
<dbReference type="GO" id="GO:0003677">
    <property type="term" value="F:DNA binding"/>
    <property type="evidence" value="ECO:0007669"/>
    <property type="project" value="UniProtKB-KW"/>
</dbReference>
<feature type="compositionally biased region" description="Polar residues" evidence="2">
    <location>
        <begin position="1"/>
        <end position="11"/>
    </location>
</feature>
<name>A0AAD7UUS9_9FUNG</name>
<keyword evidence="1" id="KW-0238">DNA-binding</keyword>
<feature type="region of interest" description="Disordered" evidence="2">
    <location>
        <begin position="1"/>
        <end position="30"/>
    </location>
</feature>
<dbReference type="EMBL" id="JARTCD010000084">
    <property type="protein sequence ID" value="KAJ8653129.1"/>
    <property type="molecule type" value="Genomic_DNA"/>
</dbReference>
<feature type="domain" description="Cas12f1-like TNB" evidence="3">
    <location>
        <begin position="707"/>
        <end position="771"/>
    </location>
</feature>
<evidence type="ECO:0000313" key="4">
    <source>
        <dbReference type="EMBL" id="KAJ8653129.1"/>
    </source>
</evidence>
<dbReference type="GeneID" id="83218579"/>
<gene>
    <name evidence="4" type="ORF">O0I10_011178</name>
</gene>
<protein>
    <recommendedName>
        <fullName evidence="3">Cas12f1-like TNB domain-containing protein</fullName>
    </recommendedName>
</protein>
<proteinExistence type="predicted"/>
<comment type="caution">
    <text evidence="4">The sequence shown here is derived from an EMBL/GenBank/DDBJ whole genome shotgun (WGS) entry which is preliminary data.</text>
</comment>
<dbReference type="AlphaFoldDB" id="A0AAD7UUS9"/>
<accession>A0AAD7UUS9</accession>
<evidence type="ECO:0000259" key="3">
    <source>
        <dbReference type="Pfam" id="PF07282"/>
    </source>
</evidence>
<reference evidence="4 5" key="1">
    <citation type="submission" date="2023-03" db="EMBL/GenBank/DDBJ databases">
        <title>Genome sequence of Lichtheimia ornata CBS 291.66.</title>
        <authorList>
            <person name="Mohabir J.T."/>
            <person name="Shea T.P."/>
            <person name="Kurbessoian T."/>
            <person name="Berby B."/>
            <person name="Fontaine J."/>
            <person name="Livny J."/>
            <person name="Gnirke A."/>
            <person name="Stajich J.E."/>
            <person name="Cuomo C.A."/>
        </authorList>
    </citation>
    <scope>NUCLEOTIDE SEQUENCE [LARGE SCALE GENOMIC DNA]</scope>
    <source>
        <strain evidence="4">CBS 291.66</strain>
    </source>
</reference>
<organism evidence="4 5">
    <name type="scientific">Lichtheimia ornata</name>
    <dbReference type="NCBI Taxonomy" id="688661"/>
    <lineage>
        <taxon>Eukaryota</taxon>
        <taxon>Fungi</taxon>
        <taxon>Fungi incertae sedis</taxon>
        <taxon>Mucoromycota</taxon>
        <taxon>Mucoromycotina</taxon>
        <taxon>Mucoromycetes</taxon>
        <taxon>Mucorales</taxon>
        <taxon>Lichtheimiaceae</taxon>
        <taxon>Lichtheimia</taxon>
    </lineage>
</organism>
<dbReference type="Proteomes" id="UP001234581">
    <property type="component" value="Unassembled WGS sequence"/>
</dbReference>
<evidence type="ECO:0000313" key="5">
    <source>
        <dbReference type="Proteomes" id="UP001234581"/>
    </source>
</evidence>
<keyword evidence="5" id="KW-1185">Reference proteome</keyword>
<dbReference type="RefSeq" id="XP_058338043.1">
    <property type="nucleotide sequence ID" value="XM_058491148.1"/>
</dbReference>
<dbReference type="InterPro" id="IPR010095">
    <property type="entry name" value="Cas12f1-like_TNB"/>
</dbReference>
<sequence length="791" mass="91604">MATEPTQTTSSKEPKWCQCGAQPPHQRRTAKQCLYNRNRVRVDDDDDVDEQCEDVEPEKTEKFTINIGLNTISKYPEVMSEAIQEAVRRTSIIRFEANKLAQLYVIMNANNFDGMMNVPGNKHPLHMSFYMDCFYAVSCLDNENRPNVRAHLTPAWTIYNRIRNNQQWTSRSGLNQVLTYAAGEDSRTAVTNVFVHFKPRLKRYIWLQLGDIEGMVQLAGYSGIKKLATEMVDTLWRENDAEGDTDMDWHTYQNAGDLWHRLSNRMRVTASQQQQMGVFRVYQETTQILANATLPLPLSEVDVKQQVRDAFGLHLHIMAYIDQRPEVQPVRRRADNPSWNWCAATASRIHNGENTEITRPSNNVMDATTKELRRAIVGRREFTPNGFMRRNLSERSIQFLTEAAATTIREIENGVFMPAVYEQPKGWIRKFSSIPSHDYRQLHISIDSYALYSIMNRSFPQEFREFRKTDFIHNKEECWETLFDISKLKGIDGINKFFTGFITTNGVHCGFVCSRKRRQRQPIPKPSEVILKEGNQSVVWGADPGIRSLLVLENASCGHSSIHPRSTMELSASEYHAKTLHNLARDHQRQRLEENEAIATFFRDLPEKITSSQATYEQYLRASLPEGVFIDAIDFNKENLKDTWHSWINKQKVLDTFANNIWKKTEHLSKKDVVIAYGAAHFYHAMPGNRAVPVKTLKQTLSRHFLVVPTSEYRTSQTCSHNECRGNGYIRMLNVREQQEDGTLGNIIYAIKYCENCNTFWNRDINAARNIRHRFLLENMNYPPDNIFICE</sequence>